<dbReference type="PIRSF" id="PIRSF000149">
    <property type="entry name" value="GAP_DH"/>
    <property type="match status" value="1"/>
</dbReference>
<gene>
    <name evidence="10" type="primary">gap</name>
    <name evidence="10" type="ORF">GII36_03685</name>
</gene>
<dbReference type="SUPFAM" id="SSF51735">
    <property type="entry name" value="NAD(P)-binding Rossmann-fold domains"/>
    <property type="match status" value="1"/>
</dbReference>
<sequence>MSQTKIAINGFGRIGRNAFKIAFERKDLEIVAINDLTDTKTLAYLLKNDSNYGTYHHEVGYDDSGIIVDGTHVKVLAERDPAALPWGTLGVELVIESTGFFTDKEGASKHVQAGAKRVVISGPTKSDGVDTIVLGANDDKIPHSTEVISNASCTTNSLAAVMAVLDAEFGVEKSLLTTVHSYTASQAIQDAPKKDLREGRNGAENIVPTTTGAAIAVTKTLPQLEGKFDGLSIRVPTPVVSISDVTALLSRDVTVDEINAVFKKAAAEPYYQGILAVSEEPLVSRDYIGNSHSGTVDLLLTKVVGGNLIKIAVWYDNEWGYSNRLVELVADVAKAIEK</sequence>
<dbReference type="CDD" id="cd18126">
    <property type="entry name" value="GAPDH_I_C"/>
    <property type="match status" value="1"/>
</dbReference>
<dbReference type="Gene3D" id="3.40.50.720">
    <property type="entry name" value="NAD(P)-binding Rossmann-like Domain"/>
    <property type="match status" value="1"/>
</dbReference>
<dbReference type="PRINTS" id="PR00078">
    <property type="entry name" value="G3PDHDRGNASE"/>
</dbReference>
<keyword evidence="2 8" id="KW-0560">Oxidoreductase</keyword>
<dbReference type="InterPro" id="IPR020831">
    <property type="entry name" value="GlycerAld/Erythrose_P_DH"/>
</dbReference>
<evidence type="ECO:0000256" key="3">
    <source>
        <dbReference type="PIRSR" id="PIRSR000149-1"/>
    </source>
</evidence>
<keyword evidence="11" id="KW-1185">Reference proteome</keyword>
<dbReference type="AlphaFoldDB" id="A0A857MQN3"/>
<protein>
    <recommendedName>
        <fullName evidence="8">Glyceraldehyde-3-phosphate dehydrogenase</fullName>
        <ecNumber evidence="8">1.2.1.-</ecNumber>
    </recommendedName>
</protein>
<evidence type="ECO:0000256" key="4">
    <source>
        <dbReference type="PIRSR" id="PIRSR000149-2"/>
    </source>
</evidence>
<dbReference type="GO" id="GO:0006006">
    <property type="term" value="P:glucose metabolic process"/>
    <property type="evidence" value="ECO:0007669"/>
    <property type="project" value="InterPro"/>
</dbReference>
<feature type="binding site" evidence="4">
    <location>
        <begin position="211"/>
        <end position="212"/>
    </location>
    <ligand>
        <name>D-glyceraldehyde 3-phosphate</name>
        <dbReference type="ChEBI" id="CHEBI:59776"/>
    </ligand>
</feature>
<evidence type="ECO:0000256" key="5">
    <source>
        <dbReference type="PIRSR" id="PIRSR000149-3"/>
    </source>
</evidence>
<dbReference type="EMBL" id="CP045921">
    <property type="protein sequence ID" value="QHN42940.1"/>
    <property type="molecule type" value="Genomic_DNA"/>
</dbReference>
<evidence type="ECO:0000259" key="9">
    <source>
        <dbReference type="SMART" id="SM00846"/>
    </source>
</evidence>
<dbReference type="RefSeq" id="WP_260762593.1">
    <property type="nucleotide sequence ID" value="NZ_CP045921.1"/>
</dbReference>
<keyword evidence="5" id="KW-0520">NAD</keyword>
<dbReference type="Pfam" id="PF02800">
    <property type="entry name" value="Gp_dh_C"/>
    <property type="match status" value="1"/>
</dbReference>
<feature type="binding site" evidence="5">
    <location>
        <position position="317"/>
    </location>
    <ligand>
        <name>NAD(+)</name>
        <dbReference type="ChEBI" id="CHEBI:57540"/>
    </ligand>
</feature>
<dbReference type="CDD" id="cd05214">
    <property type="entry name" value="GAPDH_I_N"/>
    <property type="match status" value="1"/>
</dbReference>
<evidence type="ECO:0000256" key="8">
    <source>
        <dbReference type="RuleBase" id="RU361160"/>
    </source>
</evidence>
<evidence type="ECO:0000256" key="2">
    <source>
        <dbReference type="ARBA" id="ARBA00023002"/>
    </source>
</evidence>
<proteinExistence type="inferred from homology"/>
<feature type="binding site" evidence="4">
    <location>
        <begin position="152"/>
        <end position="154"/>
    </location>
    <ligand>
        <name>D-glyceraldehyde 3-phosphate</name>
        <dbReference type="ChEBI" id="CHEBI:59776"/>
    </ligand>
</feature>
<dbReference type="GO" id="GO:0050661">
    <property type="term" value="F:NADP binding"/>
    <property type="evidence" value="ECO:0007669"/>
    <property type="project" value="InterPro"/>
</dbReference>
<feature type="active site" description="Nucleophile" evidence="3">
    <location>
        <position position="153"/>
    </location>
</feature>
<evidence type="ECO:0000313" key="10">
    <source>
        <dbReference type="EMBL" id="QHN42940.1"/>
    </source>
</evidence>
<keyword evidence="5" id="KW-0547">Nucleotide-binding</keyword>
<dbReference type="NCBIfam" id="TIGR01534">
    <property type="entry name" value="GAPDH-I"/>
    <property type="match status" value="1"/>
</dbReference>
<dbReference type="InterPro" id="IPR036291">
    <property type="entry name" value="NAD(P)-bd_dom_sf"/>
</dbReference>
<dbReference type="FunFam" id="3.30.360.10:FF:000002">
    <property type="entry name" value="Glyceraldehyde-3-phosphate dehydrogenase"/>
    <property type="match status" value="1"/>
</dbReference>
<evidence type="ECO:0000256" key="7">
    <source>
        <dbReference type="RuleBase" id="RU000397"/>
    </source>
</evidence>
<dbReference type="GO" id="GO:0051287">
    <property type="term" value="F:NAD binding"/>
    <property type="evidence" value="ECO:0007669"/>
    <property type="project" value="InterPro"/>
</dbReference>
<dbReference type="Proteomes" id="UP001059824">
    <property type="component" value="Chromosome"/>
</dbReference>
<dbReference type="SMART" id="SM00846">
    <property type="entry name" value="Gp_dh_N"/>
    <property type="match status" value="1"/>
</dbReference>
<dbReference type="InterPro" id="IPR006424">
    <property type="entry name" value="Glyceraldehyde-3-P_DH_1"/>
</dbReference>
<dbReference type="Pfam" id="PF00044">
    <property type="entry name" value="Gp_dh_N"/>
    <property type="match status" value="1"/>
</dbReference>
<dbReference type="PROSITE" id="PS00071">
    <property type="entry name" value="GAPDH"/>
    <property type="match status" value="1"/>
</dbReference>
<name>A0A857MQN3_9BACT</name>
<feature type="domain" description="Glyceraldehyde 3-phosphate dehydrogenase NAD(P) binding" evidence="9">
    <location>
        <begin position="4"/>
        <end position="153"/>
    </location>
</feature>
<dbReference type="KEGG" id="mama:GII36_03685"/>
<organism evidence="10 11">
    <name type="scientific">Candidatus Mycosynbacter amalyticus</name>
    <dbReference type="NCBI Taxonomy" id="2665156"/>
    <lineage>
        <taxon>Bacteria</taxon>
        <taxon>Candidatus Saccharimonadota</taxon>
        <taxon>Candidatus Saccharimonadota incertae sedis</taxon>
        <taxon>Candidatus Mycosynbacter</taxon>
    </lineage>
</organism>
<feature type="binding site" evidence="4">
    <location>
        <position position="183"/>
    </location>
    <ligand>
        <name>D-glyceraldehyde 3-phosphate</name>
        <dbReference type="ChEBI" id="CHEBI:59776"/>
    </ligand>
</feature>
<dbReference type="PANTHER" id="PTHR43148">
    <property type="entry name" value="GLYCERALDEHYDE-3-PHOSPHATE DEHYDROGENASE 2"/>
    <property type="match status" value="1"/>
</dbReference>
<dbReference type="InterPro" id="IPR020830">
    <property type="entry name" value="GlycerAld_3-P_DH_AS"/>
</dbReference>
<dbReference type="InterPro" id="IPR020828">
    <property type="entry name" value="GlycerAld_3-P_DH_NAD(P)-bd"/>
</dbReference>
<feature type="binding site" evidence="5">
    <location>
        <position position="79"/>
    </location>
    <ligand>
        <name>NAD(+)</name>
        <dbReference type="ChEBI" id="CHEBI:57540"/>
    </ligand>
</feature>
<dbReference type="FunFam" id="3.40.50.720:FF:000001">
    <property type="entry name" value="Glyceraldehyde-3-phosphate dehydrogenase"/>
    <property type="match status" value="1"/>
</dbReference>
<feature type="binding site" evidence="5">
    <location>
        <begin position="13"/>
        <end position="14"/>
    </location>
    <ligand>
        <name>NAD(+)</name>
        <dbReference type="ChEBI" id="CHEBI:57540"/>
    </ligand>
</feature>
<feature type="binding site" evidence="4">
    <location>
        <position position="234"/>
    </location>
    <ligand>
        <name>D-glyceraldehyde 3-phosphate</name>
        <dbReference type="ChEBI" id="CHEBI:59776"/>
    </ligand>
</feature>
<evidence type="ECO:0000313" key="11">
    <source>
        <dbReference type="Proteomes" id="UP001059824"/>
    </source>
</evidence>
<feature type="binding site" evidence="5">
    <location>
        <position position="121"/>
    </location>
    <ligand>
        <name>NAD(+)</name>
        <dbReference type="ChEBI" id="CHEBI:57540"/>
    </ligand>
</feature>
<dbReference type="SUPFAM" id="SSF55347">
    <property type="entry name" value="Glyceraldehyde-3-phosphate dehydrogenase-like, C-terminal domain"/>
    <property type="match status" value="1"/>
</dbReference>
<evidence type="ECO:0000256" key="1">
    <source>
        <dbReference type="ARBA" id="ARBA00007406"/>
    </source>
</evidence>
<comment type="similarity">
    <text evidence="1 7">Belongs to the glyceraldehyde-3-phosphate dehydrogenase family.</text>
</comment>
<dbReference type="Gene3D" id="3.30.360.10">
    <property type="entry name" value="Dihydrodipicolinate Reductase, domain 2"/>
    <property type="match status" value="1"/>
</dbReference>
<accession>A0A857MQN3</accession>
<feature type="site" description="Activates thiol group during catalysis" evidence="6">
    <location>
        <position position="180"/>
    </location>
</feature>
<evidence type="ECO:0000256" key="6">
    <source>
        <dbReference type="PIRSR" id="PIRSR000149-4"/>
    </source>
</evidence>
<dbReference type="InterPro" id="IPR020829">
    <property type="entry name" value="GlycerAld_3-P_DH_cat"/>
</dbReference>
<dbReference type="EC" id="1.2.1.-" evidence="8"/>
<feature type="binding site" evidence="5">
    <location>
        <position position="35"/>
    </location>
    <ligand>
        <name>NAD(+)</name>
        <dbReference type="ChEBI" id="CHEBI:57540"/>
    </ligand>
</feature>
<reference evidence="10" key="1">
    <citation type="journal article" date="2021" name="Nat. Microbiol.">
        <title>Cocultivation of an ultrasmall environmental parasitic bacterium with lytic ability against bacteria associated with wastewater foams.</title>
        <authorList>
            <person name="Batinovic S."/>
            <person name="Rose J.J.A."/>
            <person name="Ratcliffe J."/>
            <person name="Seviour R.J."/>
            <person name="Petrovski S."/>
        </authorList>
    </citation>
    <scope>NUCLEOTIDE SEQUENCE</scope>
    <source>
        <strain evidence="10">JR1</strain>
    </source>
</reference>
<dbReference type="GO" id="GO:0016620">
    <property type="term" value="F:oxidoreductase activity, acting on the aldehyde or oxo group of donors, NAD or NADP as acceptor"/>
    <property type="evidence" value="ECO:0007669"/>
    <property type="project" value="InterPro"/>
</dbReference>